<dbReference type="PANTHER" id="PTHR12001:SF44">
    <property type="entry name" value="GERANYLGERANYL PYROPHOSPHATE SYNTHASE"/>
    <property type="match status" value="1"/>
</dbReference>
<evidence type="ECO:0000256" key="3">
    <source>
        <dbReference type="ARBA" id="ARBA00022842"/>
    </source>
</evidence>
<keyword evidence="7" id="KW-1185">Reference proteome</keyword>
<dbReference type="EMBL" id="BPPX01000017">
    <property type="protein sequence ID" value="GJC85150.1"/>
    <property type="molecule type" value="Genomic_DNA"/>
</dbReference>
<gene>
    <name evidence="6" type="ORF">ColLi_07988</name>
</gene>
<reference evidence="6 7" key="1">
    <citation type="submission" date="2021-07" db="EMBL/GenBank/DDBJ databases">
        <title>Genome data of Colletotrichum spaethianum.</title>
        <authorList>
            <person name="Utami Y.D."/>
            <person name="Hiruma K."/>
        </authorList>
    </citation>
    <scope>NUCLEOTIDE SEQUENCE [LARGE SCALE GENOMIC DNA]</scope>
    <source>
        <strain evidence="6 7">MAFF 242679</strain>
    </source>
</reference>
<keyword evidence="3" id="KW-0460">Magnesium</keyword>
<dbReference type="GO" id="GO:0008299">
    <property type="term" value="P:isoprenoid biosynthetic process"/>
    <property type="evidence" value="ECO:0007669"/>
    <property type="project" value="InterPro"/>
</dbReference>
<organism evidence="6 7">
    <name type="scientific">Colletotrichum liriopes</name>
    <dbReference type="NCBI Taxonomy" id="708192"/>
    <lineage>
        <taxon>Eukaryota</taxon>
        <taxon>Fungi</taxon>
        <taxon>Dikarya</taxon>
        <taxon>Ascomycota</taxon>
        <taxon>Pezizomycotina</taxon>
        <taxon>Sordariomycetes</taxon>
        <taxon>Hypocreomycetidae</taxon>
        <taxon>Glomerellales</taxon>
        <taxon>Glomerellaceae</taxon>
        <taxon>Colletotrichum</taxon>
        <taxon>Colletotrichum spaethianum species complex</taxon>
    </lineage>
</organism>
<feature type="compositionally biased region" description="Low complexity" evidence="5">
    <location>
        <begin position="1"/>
        <end position="22"/>
    </location>
</feature>
<dbReference type="Gene3D" id="1.10.600.10">
    <property type="entry name" value="Farnesyl Diphosphate Synthase"/>
    <property type="match status" value="1"/>
</dbReference>
<feature type="region of interest" description="Disordered" evidence="5">
    <location>
        <begin position="1"/>
        <end position="45"/>
    </location>
</feature>
<dbReference type="PROSITE" id="PS00723">
    <property type="entry name" value="POLYPRENYL_SYNTHASE_1"/>
    <property type="match status" value="1"/>
</dbReference>
<comment type="similarity">
    <text evidence="4">Belongs to the FPP/GGPP synthase family.</text>
</comment>
<dbReference type="GO" id="GO:0004659">
    <property type="term" value="F:prenyltransferase activity"/>
    <property type="evidence" value="ECO:0007669"/>
    <property type="project" value="InterPro"/>
</dbReference>
<dbReference type="GO" id="GO:0043386">
    <property type="term" value="P:mycotoxin biosynthetic process"/>
    <property type="evidence" value="ECO:0007669"/>
    <property type="project" value="UniProtKB-ARBA"/>
</dbReference>
<dbReference type="InterPro" id="IPR033749">
    <property type="entry name" value="Polyprenyl_synt_CS"/>
</dbReference>
<dbReference type="AlphaFoldDB" id="A0AA37LTU9"/>
<evidence type="ECO:0000313" key="6">
    <source>
        <dbReference type="EMBL" id="GJC85150.1"/>
    </source>
</evidence>
<dbReference type="GO" id="GO:0046165">
    <property type="term" value="P:alcohol biosynthetic process"/>
    <property type="evidence" value="ECO:0007669"/>
    <property type="project" value="UniProtKB-ARBA"/>
</dbReference>
<dbReference type="Proteomes" id="UP001055172">
    <property type="component" value="Unassembled WGS sequence"/>
</dbReference>
<keyword evidence="2" id="KW-0479">Metal-binding</keyword>
<accession>A0AA37LTU9</accession>
<proteinExistence type="inferred from homology"/>
<dbReference type="SUPFAM" id="SSF48576">
    <property type="entry name" value="Terpenoid synthases"/>
    <property type="match status" value="1"/>
</dbReference>
<dbReference type="GO" id="GO:0046872">
    <property type="term" value="F:metal ion binding"/>
    <property type="evidence" value="ECO:0007669"/>
    <property type="project" value="UniProtKB-KW"/>
</dbReference>
<evidence type="ECO:0000256" key="2">
    <source>
        <dbReference type="ARBA" id="ARBA00022723"/>
    </source>
</evidence>
<evidence type="ECO:0000256" key="5">
    <source>
        <dbReference type="SAM" id="MobiDB-lite"/>
    </source>
</evidence>
<protein>
    <submittedName>
        <fullName evidence="6">Geranylgeranyl pyrophosphate synthase</fullName>
    </submittedName>
</protein>
<dbReference type="PROSITE" id="PS00444">
    <property type="entry name" value="POLYPRENYL_SYNTHASE_2"/>
    <property type="match status" value="1"/>
</dbReference>
<dbReference type="SFLD" id="SFLDS00005">
    <property type="entry name" value="Isoprenoid_Synthase_Type_I"/>
    <property type="match status" value="1"/>
</dbReference>
<evidence type="ECO:0000256" key="1">
    <source>
        <dbReference type="ARBA" id="ARBA00022679"/>
    </source>
</evidence>
<dbReference type="CDD" id="cd00685">
    <property type="entry name" value="Trans_IPPS_HT"/>
    <property type="match status" value="1"/>
</dbReference>
<dbReference type="InterPro" id="IPR000092">
    <property type="entry name" value="Polyprenyl_synt"/>
</dbReference>
<dbReference type="InterPro" id="IPR008949">
    <property type="entry name" value="Isoprenoid_synthase_dom_sf"/>
</dbReference>
<evidence type="ECO:0000313" key="7">
    <source>
        <dbReference type="Proteomes" id="UP001055172"/>
    </source>
</evidence>
<evidence type="ECO:0000256" key="4">
    <source>
        <dbReference type="RuleBase" id="RU004466"/>
    </source>
</evidence>
<sequence>MLPTSSASNNPSDQSSDPTNNPSFPPSPPNVIPSRKSSIGHSSAAPVSLSAHAAAPMPATSKAPLRTVPETDWLSRANYHSSSHTPSHKHSLHLLHTHDAASPAPDPSRYATSDLNFTRKAWPEEKDKVITGPFDYLSALPGKDFRAQLIQAFNVWLEVPQESIDVITNVVGMLHTASLLIDDVEDSSSLRRGLPVAHNIFGVAQTINSANYIYFCALQELQRLKNPKTISIFAEELVHLHRGQGMDLFWRDTLTCPTEEDYLEMVGNKTGGLFRLGIKLMQAESRSLTDCVELVNLMGLIFQIRDDYMNLSSKEYSDNKGMCEDLTEGKFSFPIIHSIRSDPSNLQLINILGQKTNDVEVKRFAVTRMESTGSFEYTKQVVGVLIDRARKLADDIDEGRGLTRGVHKILDKMVLADRAAS</sequence>
<comment type="caution">
    <text evidence="6">The sequence shown here is derived from an EMBL/GenBank/DDBJ whole genome shotgun (WGS) entry which is preliminary data.</text>
</comment>
<dbReference type="PANTHER" id="PTHR12001">
    <property type="entry name" value="GERANYLGERANYL PYROPHOSPHATE SYNTHASE"/>
    <property type="match status" value="1"/>
</dbReference>
<keyword evidence="1 4" id="KW-0808">Transferase</keyword>
<name>A0AA37LTU9_9PEZI</name>
<dbReference type="Pfam" id="PF00348">
    <property type="entry name" value="polyprenyl_synt"/>
    <property type="match status" value="1"/>
</dbReference>